<comment type="caution">
    <text evidence="1">The sequence shown here is derived from an EMBL/GenBank/DDBJ whole genome shotgun (WGS) entry which is preliminary data.</text>
</comment>
<sequence length="239" mass="26316">MKSRSPPTSGLYEIILIKTLVFESSGQVKFTWSAVDHNQEGSMYRVVIVLCIFLAGCTTKLWEPKPERLMAVNGFYVNKETNDLVVTTRREAFLFPSQQQLGQALMLSREVEFLPEFSGFSLSSSNVVTGSIKLTLHKQNPSAELVSQLAALGFTKNPVTDSFHLIREIRGERYTIEGSLPLEKLEKEYQVSMSMPRGPIDTAGRVIATPVAITFDAAATVVAIPLFALFAVSQGLLGP</sequence>
<dbReference type="EMBL" id="VNFE01000002">
    <property type="protein sequence ID" value="TVU90656.1"/>
    <property type="molecule type" value="Genomic_DNA"/>
</dbReference>
<gene>
    <name evidence="1" type="ORF">FQP89_06030</name>
</gene>
<dbReference type="AlphaFoldDB" id="A0A558JAJ5"/>
<dbReference type="RefSeq" id="WP_144810283.1">
    <property type="nucleotide sequence ID" value="NZ_VNFE01000002.1"/>
</dbReference>
<proteinExistence type="predicted"/>
<reference evidence="1 2" key="1">
    <citation type="submission" date="2019-07" db="EMBL/GenBank/DDBJ databases">
        <title>Diversity of Bacteria from Kongsfjorden, Arctic.</title>
        <authorList>
            <person name="Yu Y."/>
        </authorList>
    </citation>
    <scope>NUCLEOTIDE SEQUENCE [LARGE SCALE GENOMIC DNA]</scope>
    <source>
        <strain evidence="1 2">SM1922</strain>
    </source>
</reference>
<evidence type="ECO:0000313" key="2">
    <source>
        <dbReference type="Proteomes" id="UP000317288"/>
    </source>
</evidence>
<protein>
    <submittedName>
        <fullName evidence="1">Uncharacterized protein</fullName>
    </submittedName>
</protein>
<name>A0A558JAJ5_9GAMM</name>
<organism evidence="1 2">
    <name type="scientific">Vreelandella titanicae</name>
    <dbReference type="NCBI Taxonomy" id="664683"/>
    <lineage>
        <taxon>Bacteria</taxon>
        <taxon>Pseudomonadati</taxon>
        <taxon>Pseudomonadota</taxon>
        <taxon>Gammaproteobacteria</taxon>
        <taxon>Oceanospirillales</taxon>
        <taxon>Halomonadaceae</taxon>
        <taxon>Vreelandella</taxon>
    </lineage>
</organism>
<accession>A0A558JAJ5</accession>
<dbReference type="Proteomes" id="UP000317288">
    <property type="component" value="Unassembled WGS sequence"/>
</dbReference>
<evidence type="ECO:0000313" key="1">
    <source>
        <dbReference type="EMBL" id="TVU90656.1"/>
    </source>
</evidence>